<sequence length="48" mass="5342">MDRNFLKGTVGDRINVILSAAGCNFSKLTSSFLLFLDQFSLFCTCLFS</sequence>
<gene>
    <name evidence="1" type="ORF">LEP1GSC037_0346</name>
</gene>
<reference evidence="1 2" key="1">
    <citation type="submission" date="2013-01" db="EMBL/GenBank/DDBJ databases">
        <authorList>
            <person name="Harkins D.M."/>
            <person name="Durkin A.S."/>
            <person name="Brinkac L.M."/>
            <person name="Haft D.H."/>
            <person name="Selengut J.D."/>
            <person name="Sanka R."/>
            <person name="DePew J."/>
            <person name="Purushe J."/>
            <person name="Hospenthal D.R."/>
            <person name="Murray C.K."/>
            <person name="Pimentel G."/>
            <person name="Wasfy M."/>
            <person name="Parker T."/>
            <person name="Miller R.S."/>
            <person name="Vinetz J.M."/>
            <person name="Sutton G.G."/>
            <person name="Nierman W.C."/>
            <person name="Fouts D.E."/>
        </authorList>
    </citation>
    <scope>NUCLEOTIDE SEQUENCE [LARGE SCALE GENOMIC DNA]</scope>
    <source>
        <strain evidence="1 2">2006001854</strain>
    </source>
</reference>
<dbReference type="AlphaFoldDB" id="M6G8Y5"/>
<dbReference type="EMBL" id="AFLW02000148">
    <property type="protein sequence ID" value="EMM81220.1"/>
    <property type="molecule type" value="Genomic_DNA"/>
</dbReference>
<proteinExistence type="predicted"/>
<name>M6G8Y5_LEPIR</name>
<accession>M6G8Y5</accession>
<dbReference type="Proteomes" id="UP000012128">
    <property type="component" value="Unassembled WGS sequence"/>
</dbReference>
<protein>
    <submittedName>
        <fullName evidence="1">Uncharacterized protein</fullName>
    </submittedName>
</protein>
<evidence type="ECO:0000313" key="2">
    <source>
        <dbReference type="Proteomes" id="UP000012128"/>
    </source>
</evidence>
<organism evidence="1 2">
    <name type="scientific">Leptospira interrogans str. 2006001854</name>
    <dbReference type="NCBI Taxonomy" id="1001590"/>
    <lineage>
        <taxon>Bacteria</taxon>
        <taxon>Pseudomonadati</taxon>
        <taxon>Spirochaetota</taxon>
        <taxon>Spirochaetia</taxon>
        <taxon>Leptospirales</taxon>
        <taxon>Leptospiraceae</taxon>
        <taxon>Leptospira</taxon>
    </lineage>
</organism>
<evidence type="ECO:0000313" key="1">
    <source>
        <dbReference type="EMBL" id="EMM81220.1"/>
    </source>
</evidence>
<comment type="caution">
    <text evidence="1">The sequence shown here is derived from an EMBL/GenBank/DDBJ whole genome shotgun (WGS) entry which is preliminary data.</text>
</comment>